<protein>
    <recommendedName>
        <fullName evidence="9">TRAP transporter small permease protein</fullName>
    </recommendedName>
</protein>
<evidence type="ECO:0000256" key="6">
    <source>
        <dbReference type="ARBA" id="ARBA00022989"/>
    </source>
</evidence>
<keyword evidence="12" id="KW-1185">Reference proteome</keyword>
<dbReference type="InterPro" id="IPR055348">
    <property type="entry name" value="DctQ"/>
</dbReference>
<comment type="similarity">
    <text evidence="8 9">Belongs to the TRAP transporter small permease family.</text>
</comment>
<feature type="transmembrane region" description="Helical" evidence="9">
    <location>
        <begin position="29"/>
        <end position="49"/>
    </location>
</feature>
<evidence type="ECO:0000259" key="10">
    <source>
        <dbReference type="Pfam" id="PF04290"/>
    </source>
</evidence>
<evidence type="ECO:0000313" key="11">
    <source>
        <dbReference type="EMBL" id="MBD8874925.1"/>
    </source>
</evidence>
<feature type="transmembrane region" description="Helical" evidence="9">
    <location>
        <begin position="100"/>
        <end position="124"/>
    </location>
</feature>
<proteinExistence type="inferred from homology"/>
<reference evidence="11 12" key="1">
    <citation type="submission" date="2020-09" db="EMBL/GenBank/DDBJ databases">
        <title>The genome sequence of type strain Labrenzia polysiphoniae KACC 19711.</title>
        <authorList>
            <person name="Liu Y."/>
        </authorList>
    </citation>
    <scope>NUCLEOTIDE SEQUENCE [LARGE SCALE GENOMIC DNA]</scope>
    <source>
        <strain evidence="11 12">KACC 19711</strain>
    </source>
</reference>
<dbReference type="PANTHER" id="PTHR35011:SF11">
    <property type="entry name" value="TRAP TRANSPORTER SMALL PERMEASE PROTEIN"/>
    <property type="match status" value="1"/>
</dbReference>
<sequence>MTAPGMPQHQIELEEEQIDLSDLRWHDSLVLLVFWLLFSVVFLQFFTRYVLNDSLGWTEEIARYLLIAVTFIGAVMAVRKESMIAVEIFYRWFPRGLRRALQFGVDLVSIIFYGTMAMTCMRLAQRTRQKMVSIEVSKSYVYWGVSICFACMCLLAIWILIKHLRTGTSHLIDPEQPDEPATGSE</sequence>
<comment type="subcellular location">
    <subcellularLocation>
        <location evidence="1 9">Cell inner membrane</location>
        <topology evidence="1 9">Multi-pass membrane protein</topology>
    </subcellularLocation>
</comment>
<dbReference type="PANTHER" id="PTHR35011">
    <property type="entry name" value="2,3-DIKETO-L-GULONATE TRAP TRANSPORTER SMALL PERMEASE PROTEIN YIAM"/>
    <property type="match status" value="1"/>
</dbReference>
<feature type="transmembrane region" description="Helical" evidence="9">
    <location>
        <begin position="140"/>
        <end position="161"/>
    </location>
</feature>
<dbReference type="RefSeq" id="WP_192106631.1">
    <property type="nucleotide sequence ID" value="NZ_JACYXJ010000001.1"/>
</dbReference>
<keyword evidence="6 9" id="KW-1133">Transmembrane helix</keyword>
<evidence type="ECO:0000256" key="4">
    <source>
        <dbReference type="ARBA" id="ARBA00022519"/>
    </source>
</evidence>
<name>A0ABR9C751_9HYPH</name>
<dbReference type="InterPro" id="IPR007387">
    <property type="entry name" value="TRAP_DctQ"/>
</dbReference>
<evidence type="ECO:0000256" key="3">
    <source>
        <dbReference type="ARBA" id="ARBA00022475"/>
    </source>
</evidence>
<keyword evidence="7 9" id="KW-0472">Membrane</keyword>
<feature type="transmembrane region" description="Helical" evidence="9">
    <location>
        <begin position="61"/>
        <end position="79"/>
    </location>
</feature>
<keyword evidence="3" id="KW-1003">Cell membrane</keyword>
<keyword evidence="2 9" id="KW-0813">Transport</keyword>
<organism evidence="11 12">
    <name type="scientific">Roseibium polysiphoniae</name>
    <dbReference type="NCBI Taxonomy" id="2571221"/>
    <lineage>
        <taxon>Bacteria</taxon>
        <taxon>Pseudomonadati</taxon>
        <taxon>Pseudomonadota</taxon>
        <taxon>Alphaproteobacteria</taxon>
        <taxon>Hyphomicrobiales</taxon>
        <taxon>Stappiaceae</taxon>
        <taxon>Roseibium</taxon>
    </lineage>
</organism>
<gene>
    <name evidence="11" type="ORF">IG617_01380</name>
</gene>
<comment type="function">
    <text evidence="9">Part of the tripartite ATP-independent periplasmic (TRAP) transport system.</text>
</comment>
<keyword evidence="5 9" id="KW-0812">Transmembrane</keyword>
<evidence type="ECO:0000256" key="9">
    <source>
        <dbReference type="RuleBase" id="RU369079"/>
    </source>
</evidence>
<dbReference type="Proteomes" id="UP000615687">
    <property type="component" value="Unassembled WGS sequence"/>
</dbReference>
<evidence type="ECO:0000313" key="12">
    <source>
        <dbReference type="Proteomes" id="UP000615687"/>
    </source>
</evidence>
<comment type="caution">
    <text evidence="11">The sequence shown here is derived from an EMBL/GenBank/DDBJ whole genome shotgun (WGS) entry which is preliminary data.</text>
</comment>
<evidence type="ECO:0000256" key="1">
    <source>
        <dbReference type="ARBA" id="ARBA00004429"/>
    </source>
</evidence>
<evidence type="ECO:0000256" key="2">
    <source>
        <dbReference type="ARBA" id="ARBA00022448"/>
    </source>
</evidence>
<comment type="subunit">
    <text evidence="9">The complex comprises the extracytoplasmic solute receptor protein and the two transmembrane proteins.</text>
</comment>
<evidence type="ECO:0000256" key="5">
    <source>
        <dbReference type="ARBA" id="ARBA00022692"/>
    </source>
</evidence>
<dbReference type="EMBL" id="JACYXJ010000001">
    <property type="protein sequence ID" value="MBD8874925.1"/>
    <property type="molecule type" value="Genomic_DNA"/>
</dbReference>
<accession>A0ABR9C751</accession>
<keyword evidence="4 9" id="KW-0997">Cell inner membrane</keyword>
<feature type="domain" description="Tripartite ATP-independent periplasmic transporters DctQ component" evidence="10">
    <location>
        <begin position="38"/>
        <end position="165"/>
    </location>
</feature>
<evidence type="ECO:0000256" key="7">
    <source>
        <dbReference type="ARBA" id="ARBA00023136"/>
    </source>
</evidence>
<dbReference type="Pfam" id="PF04290">
    <property type="entry name" value="DctQ"/>
    <property type="match status" value="1"/>
</dbReference>
<evidence type="ECO:0000256" key="8">
    <source>
        <dbReference type="ARBA" id="ARBA00038436"/>
    </source>
</evidence>